<dbReference type="InterPro" id="IPR013783">
    <property type="entry name" value="Ig-like_fold"/>
</dbReference>
<sequence length="864" mass="86482">MKNASWKKSILCTALLAVMLCALPALAERDTFGLGDGHSGRLVLSTGTTGTPFVANKYAEITALSADAKIISVDTTAGFAAGDLVMVHQTTGFTDASPGDSSDIDLDKVTSSVGQWEFARLSGVSATQLTLDSPLVNKYVIPGAQVIKVPEYTDVRVDSGAVLTADAWNGKKGGIIAFLATGDVVVGGGINASGKGFQGGKYVKDTDPTRKNCSGDTFEQPGGGQRGEGIALSKYGPGSTGRGNVANGAGGGVCFLAGGAGGSNAGRGGDGGKSHNSSDGGRTVGGKGGSKLIVDATTRLLFGGGGGAGHGIIDGSARGGNGGGIILIRAKSLDGGGTIEAKGDAGMNTTEASGAHGGGGGGSAYLRFADLANCHVPVQGGRGGGTDATSYYVGPGGGGGGGRAILQSATGSCNVLFAGANSGQTATPPPGGDSNYGATTGSEGSLQKIPEGFPVSLAVPTVVQPADRSSTNNTLPSFTGTYAPTFPTGTEIVLTISDGTKTLTYSFPAASNWSFTPPVPLAAGTYTVNAAATVTGVWSEQSNTNMFTVDLTPPAPPEVKMPTDGARTNDTTPTYTGTAEPGSTVTVIVDGNPVGTTTTDASGNWIFTQPTELVEKSHTVSATAADVAGNTSANSNTNTFTVDATPPTVAVQTPAEGSRTSDTTPTYSGTVSDDGPGPLTVMIRVDDGPAVAATVTGNTWSYTPTTPLAPGAHSVMATAADDLGNSASDSNTFTVEADNTAPDTTIVSGPEGNTHSQSATFDFNSDEPEVTYECSLDGGAFTACTGPATFEDLAEGEHTLQVRARDSAGNVDSTPDSRIWNYRRPDPDFLGGGISCAASGGTPSTVSMMGLAVLSALLARRRQR</sequence>
<dbReference type="Gene3D" id="2.60.40.10">
    <property type="entry name" value="Immunoglobulins"/>
    <property type="match status" value="4"/>
</dbReference>
<organism evidence="5">
    <name type="scientific">Vitiosangium cumulatum</name>
    <dbReference type="NCBI Taxonomy" id="1867796"/>
    <lineage>
        <taxon>Bacteria</taxon>
        <taxon>Pseudomonadati</taxon>
        <taxon>Myxococcota</taxon>
        <taxon>Myxococcia</taxon>
        <taxon>Myxococcales</taxon>
        <taxon>Cystobacterineae</taxon>
        <taxon>Archangiaceae</taxon>
        <taxon>Vitiosangium</taxon>
    </lineage>
</organism>
<feature type="compositionally biased region" description="Polar residues" evidence="1">
    <location>
        <begin position="658"/>
        <end position="671"/>
    </location>
</feature>
<dbReference type="InterPro" id="IPR058184">
    <property type="entry name" value="AgmC-like_N"/>
</dbReference>
<feature type="domain" description="Bacterial Ig-like" evidence="4">
    <location>
        <begin position="567"/>
        <end position="643"/>
    </location>
</feature>
<dbReference type="Pfam" id="PF19077">
    <property type="entry name" value="Big_13"/>
    <property type="match status" value="3"/>
</dbReference>
<dbReference type="AlphaFoldDB" id="A0A7D4XGT0"/>
<accession>A0A7D4XGT0</accession>
<dbReference type="EMBL" id="MT520814">
    <property type="protein sequence ID" value="QKW93749.1"/>
    <property type="molecule type" value="Genomic_DNA"/>
</dbReference>
<dbReference type="EMBL" id="MT520813">
    <property type="protein sequence ID" value="QKW93715.1"/>
    <property type="molecule type" value="Genomic_DNA"/>
</dbReference>
<feature type="chain" id="PRO_5038254676" description="Bacterial Ig-like domain-containing protein" evidence="3">
    <location>
        <begin position="28"/>
        <end position="864"/>
    </location>
</feature>
<evidence type="ECO:0000256" key="1">
    <source>
        <dbReference type="SAM" id="MobiDB-lite"/>
    </source>
</evidence>
<feature type="region of interest" description="Disordered" evidence="1">
    <location>
        <begin position="208"/>
        <end position="236"/>
    </location>
</feature>
<feature type="transmembrane region" description="Helical" evidence="2">
    <location>
        <begin position="840"/>
        <end position="859"/>
    </location>
</feature>
<dbReference type="NCBIfam" id="NF033510">
    <property type="entry name" value="Ca_tandemer"/>
    <property type="match status" value="2"/>
</dbReference>
<name>A0A7D4XGT0_9BACT</name>
<feature type="domain" description="Bacterial Ig-like" evidence="4">
    <location>
        <begin position="470"/>
        <end position="550"/>
    </location>
</feature>
<dbReference type="InterPro" id="IPR017756">
    <property type="entry name" value="TM_Gly-Cys-Arg_CS"/>
</dbReference>
<keyword evidence="3" id="KW-0732">Signal</keyword>
<evidence type="ECO:0000256" key="2">
    <source>
        <dbReference type="SAM" id="Phobius"/>
    </source>
</evidence>
<feature type="region of interest" description="Disordered" evidence="1">
    <location>
        <begin position="548"/>
        <end position="586"/>
    </location>
</feature>
<reference evidence="5" key="1">
    <citation type="journal article" date="2020" name="Molecules">
        <title>2-Hydroxysorangiadenosine: Structure and Biosynthesis of a Myxobacterial Sesquiterpene-Nucleoside.</title>
        <authorList>
            <person name="Okoth D.A."/>
            <person name="Hug J.J."/>
            <person name="Garcia R."/>
            <person name="Sproer C."/>
            <person name="Overmann J."/>
            <person name="Muller R."/>
        </authorList>
    </citation>
    <scope>NUCLEOTIDE SEQUENCE</scope>
    <source>
        <strain evidence="5">MCy10943</strain>
    </source>
</reference>
<evidence type="ECO:0000313" key="5">
    <source>
        <dbReference type="EMBL" id="QKW93749.1"/>
    </source>
</evidence>
<feature type="domain" description="Bacterial Ig-like" evidence="4">
    <location>
        <begin position="659"/>
        <end position="735"/>
    </location>
</feature>
<feature type="signal peptide" evidence="3">
    <location>
        <begin position="1"/>
        <end position="27"/>
    </location>
</feature>
<feature type="region of interest" description="Disordered" evidence="1">
    <location>
        <begin position="651"/>
        <end position="677"/>
    </location>
</feature>
<dbReference type="NCBIfam" id="NF047640">
    <property type="entry name" value="gliding_AgmC_N"/>
    <property type="match status" value="1"/>
</dbReference>
<evidence type="ECO:0000256" key="3">
    <source>
        <dbReference type="SAM" id="SignalP"/>
    </source>
</evidence>
<proteinExistence type="predicted"/>
<feature type="region of interest" description="Disordered" evidence="1">
    <location>
        <begin position="266"/>
        <end position="290"/>
    </location>
</feature>
<dbReference type="NCBIfam" id="TIGR03382">
    <property type="entry name" value="GC_trans_RRR"/>
    <property type="match status" value="1"/>
</dbReference>
<feature type="compositionally biased region" description="Polar residues" evidence="1">
    <location>
        <begin position="566"/>
        <end position="586"/>
    </location>
</feature>
<keyword evidence="2" id="KW-0472">Membrane</keyword>
<protein>
    <recommendedName>
        <fullName evidence="4">Bacterial Ig-like domain-containing protein</fullName>
    </recommendedName>
</protein>
<dbReference type="InterPro" id="IPR044016">
    <property type="entry name" value="Big_13"/>
</dbReference>
<keyword evidence="2" id="KW-0812">Transmembrane</keyword>
<evidence type="ECO:0000259" key="4">
    <source>
        <dbReference type="Pfam" id="PF19077"/>
    </source>
</evidence>
<keyword evidence="2" id="KW-1133">Transmembrane helix</keyword>